<evidence type="ECO:0000256" key="1">
    <source>
        <dbReference type="SAM" id="SignalP"/>
    </source>
</evidence>
<gene>
    <name evidence="2" type="ORF">EI97DRAFT_81529</name>
</gene>
<accession>A0A6A6JK12</accession>
<organism evidence="2 3">
    <name type="scientific">Westerdykella ornata</name>
    <dbReference type="NCBI Taxonomy" id="318751"/>
    <lineage>
        <taxon>Eukaryota</taxon>
        <taxon>Fungi</taxon>
        <taxon>Dikarya</taxon>
        <taxon>Ascomycota</taxon>
        <taxon>Pezizomycotina</taxon>
        <taxon>Dothideomycetes</taxon>
        <taxon>Pleosporomycetidae</taxon>
        <taxon>Pleosporales</taxon>
        <taxon>Sporormiaceae</taxon>
        <taxon>Westerdykella</taxon>
    </lineage>
</organism>
<name>A0A6A6JK12_WESOR</name>
<dbReference type="AlphaFoldDB" id="A0A6A6JK12"/>
<evidence type="ECO:0000313" key="3">
    <source>
        <dbReference type="Proteomes" id="UP000800097"/>
    </source>
</evidence>
<dbReference type="GeneID" id="54556277"/>
<protein>
    <recommendedName>
        <fullName evidence="4">4Fe-4S ferredoxin-type domain-containing protein</fullName>
    </recommendedName>
</protein>
<reference evidence="2" key="1">
    <citation type="journal article" date="2020" name="Stud. Mycol.">
        <title>101 Dothideomycetes genomes: a test case for predicting lifestyles and emergence of pathogens.</title>
        <authorList>
            <person name="Haridas S."/>
            <person name="Albert R."/>
            <person name="Binder M."/>
            <person name="Bloem J."/>
            <person name="Labutti K."/>
            <person name="Salamov A."/>
            <person name="Andreopoulos B."/>
            <person name="Baker S."/>
            <person name="Barry K."/>
            <person name="Bills G."/>
            <person name="Bluhm B."/>
            <person name="Cannon C."/>
            <person name="Castanera R."/>
            <person name="Culley D."/>
            <person name="Daum C."/>
            <person name="Ezra D."/>
            <person name="Gonzalez J."/>
            <person name="Henrissat B."/>
            <person name="Kuo A."/>
            <person name="Liang C."/>
            <person name="Lipzen A."/>
            <person name="Lutzoni F."/>
            <person name="Magnuson J."/>
            <person name="Mondo S."/>
            <person name="Nolan M."/>
            <person name="Ohm R."/>
            <person name="Pangilinan J."/>
            <person name="Park H.-J."/>
            <person name="Ramirez L."/>
            <person name="Alfaro M."/>
            <person name="Sun H."/>
            <person name="Tritt A."/>
            <person name="Yoshinaga Y."/>
            <person name="Zwiers L.-H."/>
            <person name="Turgeon B."/>
            <person name="Goodwin S."/>
            <person name="Spatafora J."/>
            <person name="Crous P."/>
            <person name="Grigoriev I."/>
        </authorList>
    </citation>
    <scope>NUCLEOTIDE SEQUENCE</scope>
    <source>
        <strain evidence="2">CBS 379.55</strain>
    </source>
</reference>
<proteinExistence type="predicted"/>
<keyword evidence="3" id="KW-1185">Reference proteome</keyword>
<evidence type="ECO:0000313" key="2">
    <source>
        <dbReference type="EMBL" id="KAF2275219.1"/>
    </source>
</evidence>
<feature type="signal peptide" evidence="1">
    <location>
        <begin position="1"/>
        <end position="17"/>
    </location>
</feature>
<dbReference type="RefSeq" id="XP_033652758.1">
    <property type="nucleotide sequence ID" value="XM_033803102.1"/>
</dbReference>
<dbReference type="Proteomes" id="UP000800097">
    <property type="component" value="Unassembled WGS sequence"/>
</dbReference>
<feature type="chain" id="PRO_5025485223" description="4Fe-4S ferredoxin-type domain-containing protein" evidence="1">
    <location>
        <begin position="18"/>
        <end position="211"/>
    </location>
</feature>
<evidence type="ECO:0008006" key="4">
    <source>
        <dbReference type="Google" id="ProtNLM"/>
    </source>
</evidence>
<sequence length="211" mass="21629">MFTQLISLGLMATTALAASGAFSPVHHFGAMHPRDSLGKRQNGYYPSTSYCGPGDTCEESCGPTYKTCPSKEDLYCFDPTIGEQCCPDLSGNSCDEGYYCTNDPEGVTYCCPNDLDLSNCAAAYSLTVSLIRATSTAAGTYSTAGPGTTSSLIHVSSVPTKYPTASYSPSVPTRNASYTGPSVPEYTGAAAKVAGAGMAVLAGAAGIAGLL</sequence>
<dbReference type="EMBL" id="ML986498">
    <property type="protein sequence ID" value="KAF2275219.1"/>
    <property type="molecule type" value="Genomic_DNA"/>
</dbReference>
<keyword evidence="1" id="KW-0732">Signal</keyword>
<dbReference type="OrthoDB" id="5409186at2759"/>